<feature type="non-terminal residue" evidence="1">
    <location>
        <position position="1"/>
    </location>
</feature>
<accession>X1A7R4</accession>
<comment type="caution">
    <text evidence="1">The sequence shown here is derived from an EMBL/GenBank/DDBJ whole genome shotgun (WGS) entry which is preliminary data.</text>
</comment>
<name>X1A7R4_9ZZZZ</name>
<gene>
    <name evidence="1" type="ORF">S01H4_35321</name>
</gene>
<evidence type="ECO:0000313" key="1">
    <source>
        <dbReference type="EMBL" id="GAG77754.1"/>
    </source>
</evidence>
<protein>
    <recommendedName>
        <fullName evidence="2">Gingipain domain-containing protein</fullName>
    </recommendedName>
</protein>
<organism evidence="1">
    <name type="scientific">marine sediment metagenome</name>
    <dbReference type="NCBI Taxonomy" id="412755"/>
    <lineage>
        <taxon>unclassified sequences</taxon>
        <taxon>metagenomes</taxon>
        <taxon>ecological metagenomes</taxon>
    </lineage>
</organism>
<dbReference type="EMBL" id="BART01018763">
    <property type="protein sequence ID" value="GAG77754.1"/>
    <property type="molecule type" value="Genomic_DNA"/>
</dbReference>
<dbReference type="AlphaFoldDB" id="X1A7R4"/>
<sequence length="254" mass="28204">SGIPRRSCQEDAESIMPELGVALIVRPKFDKATDYGYYYMGLAADYLRTRMRVRDLSGPDATKINIDSALDEEDPIFCYWLGHGNADTYTCQNQEVYMQTCRGDERLIGRNVLLLSCSCGIRLGPDMAEKGALAVHSWAVDFTWVALGPPETDHYAQGFFEAVNEIAYAHAEGQLPMVAHDRSMAVWEKWIDYWSASTDDYASMVVQNMVNDRDGMRLFGVGDTPSTPPGDMVGAELEMPLVVGQALVLLSIII</sequence>
<reference evidence="1" key="1">
    <citation type="journal article" date="2014" name="Front. Microbiol.">
        <title>High frequency of phylogenetically diverse reductive dehalogenase-homologous genes in deep subseafloor sedimentary metagenomes.</title>
        <authorList>
            <person name="Kawai M."/>
            <person name="Futagami T."/>
            <person name="Toyoda A."/>
            <person name="Takaki Y."/>
            <person name="Nishi S."/>
            <person name="Hori S."/>
            <person name="Arai W."/>
            <person name="Tsubouchi T."/>
            <person name="Morono Y."/>
            <person name="Uchiyama I."/>
            <person name="Ito T."/>
            <person name="Fujiyama A."/>
            <person name="Inagaki F."/>
            <person name="Takami H."/>
        </authorList>
    </citation>
    <scope>NUCLEOTIDE SEQUENCE</scope>
    <source>
        <strain evidence="1">Expedition CK06-06</strain>
    </source>
</reference>
<evidence type="ECO:0008006" key="2">
    <source>
        <dbReference type="Google" id="ProtNLM"/>
    </source>
</evidence>
<proteinExistence type="predicted"/>